<dbReference type="EMBL" id="WJPN01000005">
    <property type="protein sequence ID" value="MRH00173.1"/>
    <property type="molecule type" value="Genomic_DNA"/>
</dbReference>
<dbReference type="RefSeq" id="WP_153751139.1">
    <property type="nucleotide sequence ID" value="NZ_WJPM01000005.1"/>
</dbReference>
<evidence type="ECO:0008006" key="5">
    <source>
        <dbReference type="Google" id="ProtNLM"/>
    </source>
</evidence>
<name>A0A6N7Q726_9XANT</name>
<evidence type="ECO:0000313" key="4">
    <source>
        <dbReference type="Proteomes" id="UP000439314"/>
    </source>
</evidence>
<reference evidence="2" key="2">
    <citation type="journal article" date="2020" name="Plant Dis.">
        <title>A Grain Rot of Rice in Iran Caused by a Xanthomonas Strain Closely Related to X. sacchari.</title>
        <authorList>
            <person name="Mirghasempour S.A."/>
            <person name="Huang S."/>
            <person name="Studholme D.J."/>
            <person name="Brady C.L."/>
        </authorList>
    </citation>
    <scope>NUCLEOTIDE SEQUENCE</scope>
    <source>
        <strain evidence="2">SAM114</strain>
    </source>
</reference>
<keyword evidence="3" id="KW-1185">Reference proteome</keyword>
<sequence length="270" mass="30503">MRKVRVPKDQLPPADWLAEAEAACIALTKAKTDAERDAIIDANQKIWRDNRIRNWLLCLFHDKCWYSEAQEAVSAYHVDHYRPKGRVTDVGRVDPEPGYWWLAFQWKNYRICGQLINVKKNDVFPLVSGHRATPDVAESLRLEAPSLLDPTTDDARLISFEMDEDGCRAVPSGGTDDEDCARVETTIDVIGLNRLDRLNRKRADVWDDCLEKLASYAAASGEPPAMKQLQRALIVVELKKRVAYESELSSVAEACIRKIGSELVCTQVFG</sequence>
<dbReference type="Proteomes" id="UP000437931">
    <property type="component" value="Unassembled WGS sequence"/>
</dbReference>
<organism evidence="1 4">
    <name type="scientific">Xanthomonas sontii</name>
    <dbReference type="NCBI Taxonomy" id="2650745"/>
    <lineage>
        <taxon>Bacteria</taxon>
        <taxon>Pseudomonadati</taxon>
        <taxon>Pseudomonadota</taxon>
        <taxon>Gammaproteobacteria</taxon>
        <taxon>Lysobacterales</taxon>
        <taxon>Lysobacteraceae</taxon>
        <taxon>Xanthomonas</taxon>
    </lineage>
</organism>
<dbReference type="AlphaFoldDB" id="A0A6N7Q726"/>
<proteinExistence type="predicted"/>
<reference evidence="3 4" key="1">
    <citation type="submission" date="2019-11" db="EMBL/GenBank/DDBJ databases">
        <title>First report of rice panicle blight caused by Xanthomonas sp. in Iran.</title>
        <authorList>
            <person name="Mirghasempour S.A."/>
            <person name="Huang S."/>
            <person name="Brady C.L."/>
            <person name="Studholme D.J."/>
        </authorList>
    </citation>
    <scope>NUCLEOTIDE SEQUENCE [LARGE SCALE GENOMIC DNA]</scope>
    <source>
        <strain evidence="1 4">ASD011</strain>
        <strain evidence="3">SAM114</strain>
    </source>
</reference>
<gene>
    <name evidence="1" type="ORF">GIY21_07680</name>
    <name evidence="2" type="ORF">GIY22_07675</name>
</gene>
<dbReference type="Proteomes" id="UP000439314">
    <property type="component" value="Unassembled WGS sequence"/>
</dbReference>
<comment type="caution">
    <text evidence="1">The sequence shown here is derived from an EMBL/GenBank/DDBJ whole genome shotgun (WGS) entry which is preliminary data.</text>
</comment>
<evidence type="ECO:0000313" key="2">
    <source>
        <dbReference type="EMBL" id="MRH74505.1"/>
    </source>
</evidence>
<protein>
    <recommendedName>
        <fullName evidence="5">HNH endonuclease</fullName>
    </recommendedName>
</protein>
<dbReference type="EMBL" id="WJPM01000005">
    <property type="protein sequence ID" value="MRH74505.1"/>
    <property type="molecule type" value="Genomic_DNA"/>
</dbReference>
<accession>A0A6N7Q726</accession>
<evidence type="ECO:0000313" key="3">
    <source>
        <dbReference type="Proteomes" id="UP000437931"/>
    </source>
</evidence>
<evidence type="ECO:0000313" key="1">
    <source>
        <dbReference type="EMBL" id="MRH00173.1"/>
    </source>
</evidence>